<feature type="non-terminal residue" evidence="1">
    <location>
        <position position="146"/>
    </location>
</feature>
<dbReference type="AlphaFoldDB" id="A0A3M7RWT6"/>
<reference evidence="1 2" key="1">
    <citation type="journal article" date="2018" name="Sci. Rep.">
        <title>Genomic signatures of local adaptation to the degree of environmental predictability in rotifers.</title>
        <authorList>
            <person name="Franch-Gras L."/>
            <person name="Hahn C."/>
            <person name="Garcia-Roger E.M."/>
            <person name="Carmona M.J."/>
            <person name="Serra M."/>
            <person name="Gomez A."/>
        </authorList>
    </citation>
    <scope>NUCLEOTIDE SEQUENCE [LARGE SCALE GENOMIC DNA]</scope>
    <source>
        <strain evidence="1">HYR1</strain>
    </source>
</reference>
<accession>A0A3M7RWT6</accession>
<proteinExistence type="predicted"/>
<comment type="caution">
    <text evidence="1">The sequence shown here is derived from an EMBL/GenBank/DDBJ whole genome shotgun (WGS) entry which is preliminary data.</text>
</comment>
<organism evidence="1 2">
    <name type="scientific">Brachionus plicatilis</name>
    <name type="common">Marine rotifer</name>
    <name type="synonym">Brachionus muelleri</name>
    <dbReference type="NCBI Taxonomy" id="10195"/>
    <lineage>
        <taxon>Eukaryota</taxon>
        <taxon>Metazoa</taxon>
        <taxon>Spiralia</taxon>
        <taxon>Gnathifera</taxon>
        <taxon>Rotifera</taxon>
        <taxon>Eurotatoria</taxon>
        <taxon>Monogononta</taxon>
        <taxon>Pseudotrocha</taxon>
        <taxon>Ploima</taxon>
        <taxon>Brachionidae</taxon>
        <taxon>Brachionus</taxon>
    </lineage>
</organism>
<sequence>MISPKLAESIVKKKIEKKTKIDILAKNVRDLPPDPYFFIQILKLEKILNKILGPLFLFIEFKAKKKLNKMKLEIFKCSAVFALDFPEKYKKDKNGKILPINNYWIFLLLRNQDLNNLIAFVCRRYIIIRSHLNNLVALHLPIKRSL</sequence>
<evidence type="ECO:0000313" key="2">
    <source>
        <dbReference type="Proteomes" id="UP000276133"/>
    </source>
</evidence>
<dbReference type="EMBL" id="REGN01002467">
    <property type="protein sequence ID" value="RNA27952.1"/>
    <property type="molecule type" value="Genomic_DNA"/>
</dbReference>
<name>A0A3M7RWT6_BRAPC</name>
<evidence type="ECO:0000313" key="1">
    <source>
        <dbReference type="EMBL" id="RNA27952.1"/>
    </source>
</evidence>
<protein>
    <submittedName>
        <fullName evidence="1">Uncharacterized protein</fullName>
    </submittedName>
</protein>
<dbReference type="Proteomes" id="UP000276133">
    <property type="component" value="Unassembled WGS sequence"/>
</dbReference>
<keyword evidence="2" id="KW-1185">Reference proteome</keyword>
<gene>
    <name evidence="1" type="ORF">BpHYR1_020841</name>
</gene>